<sequence length="132" mass="14045">MSSLCKDITTRATPEAVWDAIRDIGALHTRLVPGFVVDTRLEAGARVVTFGNGMVVREPIVTVDDERRRLVWGAEGGPLTHYNGAVQVFAEGTGSRVVWTADFLPHDASAIVGPMIEAGMVAMKKALDAAAA</sequence>
<dbReference type="InterPro" id="IPR019587">
    <property type="entry name" value="Polyketide_cyclase/dehydratase"/>
</dbReference>
<dbReference type="Proteomes" id="UP000009026">
    <property type="component" value="Chromosome"/>
</dbReference>
<accession>A0A0H4X370</accession>
<evidence type="ECO:0000313" key="2">
    <source>
        <dbReference type="Proteomes" id="UP000009026"/>
    </source>
</evidence>
<dbReference type="PATRIC" id="fig|1297742.4.peg.5332"/>
<dbReference type="EMBL" id="CP012109">
    <property type="protein sequence ID" value="AKQ68338.1"/>
    <property type="molecule type" value="Genomic_DNA"/>
</dbReference>
<organism evidence="1 2">
    <name type="scientific">Pseudomyxococcus hansupus</name>
    <dbReference type="NCBI Taxonomy" id="1297742"/>
    <lineage>
        <taxon>Bacteria</taxon>
        <taxon>Pseudomonadati</taxon>
        <taxon>Myxococcota</taxon>
        <taxon>Myxococcia</taxon>
        <taxon>Myxococcales</taxon>
        <taxon>Cystobacterineae</taxon>
        <taxon>Myxococcaceae</taxon>
        <taxon>Pseudomyxococcus</taxon>
    </lineage>
</organism>
<evidence type="ECO:0000313" key="1">
    <source>
        <dbReference type="EMBL" id="AKQ68338.1"/>
    </source>
</evidence>
<dbReference type="eggNOG" id="ENOG5032SNS">
    <property type="taxonomic scope" value="Bacteria"/>
</dbReference>
<dbReference type="OrthoDB" id="6024794at2"/>
<reference evidence="1 2" key="1">
    <citation type="journal article" date="2016" name="PLoS ONE">
        <title>Complete Genome Sequence and Comparative Genomics of a Novel Myxobacterium Myxococcus hansupus.</title>
        <authorList>
            <person name="Sharma G."/>
            <person name="Narwani T."/>
            <person name="Subramanian S."/>
        </authorList>
    </citation>
    <scope>NUCLEOTIDE SEQUENCE [LARGE SCALE GENOMIC DNA]</scope>
    <source>
        <strain evidence="2">mixupus</strain>
    </source>
</reference>
<dbReference type="Gene3D" id="3.30.530.20">
    <property type="match status" value="1"/>
</dbReference>
<dbReference type="CDD" id="cd07821">
    <property type="entry name" value="PYR_PYL_RCAR_like"/>
    <property type="match status" value="1"/>
</dbReference>
<dbReference type="InterPro" id="IPR023393">
    <property type="entry name" value="START-like_dom_sf"/>
</dbReference>
<protein>
    <recommendedName>
        <fullName evidence="3">SRPBCC family protein</fullName>
    </recommendedName>
</protein>
<keyword evidence="2" id="KW-1185">Reference proteome</keyword>
<dbReference type="STRING" id="1297742.A176_005250"/>
<proteinExistence type="predicted"/>
<dbReference type="AlphaFoldDB" id="A0A0H4X370"/>
<dbReference type="RefSeq" id="WP_002633130.1">
    <property type="nucleotide sequence ID" value="NZ_CP012109.1"/>
</dbReference>
<dbReference type="Pfam" id="PF10604">
    <property type="entry name" value="Polyketide_cyc2"/>
    <property type="match status" value="1"/>
</dbReference>
<dbReference type="KEGG" id="mym:A176_005250"/>
<name>A0A0H4X370_9BACT</name>
<evidence type="ECO:0008006" key="3">
    <source>
        <dbReference type="Google" id="ProtNLM"/>
    </source>
</evidence>
<dbReference type="SUPFAM" id="SSF55961">
    <property type="entry name" value="Bet v1-like"/>
    <property type="match status" value="1"/>
</dbReference>
<gene>
    <name evidence="1" type="ORF">A176_005250</name>
</gene>